<evidence type="ECO:0000313" key="7">
    <source>
        <dbReference type="EMBL" id="SFS54965.1"/>
    </source>
</evidence>
<accession>A0A1I6VSV0</accession>
<dbReference type="RefSeq" id="WP_139227495.1">
    <property type="nucleotide sequence ID" value="NZ_FOZZ01000002.1"/>
</dbReference>
<evidence type="ECO:0000256" key="1">
    <source>
        <dbReference type="ARBA" id="ARBA00002190"/>
    </source>
</evidence>
<keyword evidence="6" id="KW-0814">Transposable element</keyword>
<dbReference type="InterPro" id="IPR001207">
    <property type="entry name" value="Transposase_mutator"/>
</dbReference>
<dbReference type="EMBL" id="FOZZ01000002">
    <property type="protein sequence ID" value="SFS54965.1"/>
    <property type="molecule type" value="Genomic_DNA"/>
</dbReference>
<keyword evidence="3 6" id="KW-0815">Transposition</keyword>
<evidence type="ECO:0000256" key="2">
    <source>
        <dbReference type="ARBA" id="ARBA00010961"/>
    </source>
</evidence>
<dbReference type="OrthoDB" id="9779930at2"/>
<organism evidence="8 9">
    <name type="scientific">Sphingobacterium wenxiniae</name>
    <dbReference type="NCBI Taxonomy" id="683125"/>
    <lineage>
        <taxon>Bacteria</taxon>
        <taxon>Pseudomonadati</taxon>
        <taxon>Bacteroidota</taxon>
        <taxon>Sphingobacteriia</taxon>
        <taxon>Sphingobacteriales</taxon>
        <taxon>Sphingobacteriaceae</taxon>
        <taxon>Sphingobacterium</taxon>
    </lineage>
</organism>
<evidence type="ECO:0000256" key="3">
    <source>
        <dbReference type="ARBA" id="ARBA00022578"/>
    </source>
</evidence>
<dbReference type="STRING" id="683125.SAMN05660206_102494"/>
<keyword evidence="9" id="KW-1185">Reference proteome</keyword>
<dbReference type="PANTHER" id="PTHR33217">
    <property type="entry name" value="TRANSPOSASE FOR INSERTION SEQUENCE ELEMENT IS1081"/>
    <property type="match status" value="1"/>
</dbReference>
<comment type="function">
    <text evidence="1 6">Required for the transposition of the insertion element.</text>
</comment>
<dbReference type="Proteomes" id="UP000198785">
    <property type="component" value="Unassembled WGS sequence"/>
</dbReference>
<comment type="similarity">
    <text evidence="2 6">Belongs to the transposase mutator family.</text>
</comment>
<keyword evidence="4 6" id="KW-0238">DNA-binding</keyword>
<dbReference type="EMBL" id="FOZZ01000017">
    <property type="protein sequence ID" value="SFT16766.1"/>
    <property type="molecule type" value="Genomic_DNA"/>
</dbReference>
<feature type="non-terminal residue" evidence="8">
    <location>
        <position position="1"/>
    </location>
</feature>
<sequence>LSTYFEYSPDIRRAIYTTNAIEAMHRQIRKVTKTKGAFTSDQALLKLVYLTVKEISKKWTMPIRNWGLTMQQLHIKFGDRIKAFGNSF</sequence>
<dbReference type="PANTHER" id="PTHR33217:SF8">
    <property type="entry name" value="MUTATOR FAMILY TRANSPOSASE"/>
    <property type="match status" value="1"/>
</dbReference>
<dbReference type="Pfam" id="PF00872">
    <property type="entry name" value="Transposase_mut"/>
    <property type="match status" value="1"/>
</dbReference>
<proteinExistence type="inferred from homology"/>
<evidence type="ECO:0000256" key="6">
    <source>
        <dbReference type="RuleBase" id="RU365089"/>
    </source>
</evidence>
<dbReference type="AlphaFoldDB" id="A0A1I6VSV0"/>
<reference evidence="8 9" key="1">
    <citation type="submission" date="2016-10" db="EMBL/GenBank/DDBJ databases">
        <authorList>
            <person name="de Groot N.N."/>
        </authorList>
    </citation>
    <scope>NUCLEOTIDE SEQUENCE [LARGE SCALE GENOMIC DNA]</scope>
    <source>
        <strain evidence="8 9">DSM 22789</strain>
    </source>
</reference>
<gene>
    <name evidence="7" type="ORF">SAMN05660206_102494</name>
    <name evidence="8" type="ORF">SAMN05660206_1171</name>
</gene>
<evidence type="ECO:0000313" key="8">
    <source>
        <dbReference type="EMBL" id="SFT16766.1"/>
    </source>
</evidence>
<dbReference type="GO" id="GO:0006313">
    <property type="term" value="P:DNA transposition"/>
    <property type="evidence" value="ECO:0007669"/>
    <property type="project" value="UniProtKB-UniRule"/>
</dbReference>
<evidence type="ECO:0000256" key="4">
    <source>
        <dbReference type="ARBA" id="ARBA00023125"/>
    </source>
</evidence>
<keyword evidence="5 6" id="KW-0233">DNA recombination</keyword>
<name>A0A1I6VSV0_9SPHI</name>
<evidence type="ECO:0000256" key="5">
    <source>
        <dbReference type="ARBA" id="ARBA00023172"/>
    </source>
</evidence>
<protein>
    <recommendedName>
        <fullName evidence="6">Mutator family transposase</fullName>
    </recommendedName>
</protein>
<dbReference type="GO" id="GO:0003677">
    <property type="term" value="F:DNA binding"/>
    <property type="evidence" value="ECO:0007669"/>
    <property type="project" value="UniProtKB-UniRule"/>
</dbReference>
<dbReference type="GO" id="GO:0004803">
    <property type="term" value="F:transposase activity"/>
    <property type="evidence" value="ECO:0007669"/>
    <property type="project" value="UniProtKB-UniRule"/>
</dbReference>
<evidence type="ECO:0000313" key="9">
    <source>
        <dbReference type="Proteomes" id="UP000198785"/>
    </source>
</evidence>